<dbReference type="EMBL" id="NWUJ01000014">
    <property type="protein sequence ID" value="PFH31658.1"/>
    <property type="molecule type" value="Genomic_DNA"/>
</dbReference>
<evidence type="ECO:0000313" key="2">
    <source>
        <dbReference type="EMBL" id="PFH31658.1"/>
    </source>
</evidence>
<dbReference type="KEGG" id="bbes:BESB_026320"/>
<feature type="compositionally biased region" description="Basic residues" evidence="1">
    <location>
        <begin position="66"/>
        <end position="75"/>
    </location>
</feature>
<dbReference type="RefSeq" id="XP_029215667.1">
    <property type="nucleotide sequence ID" value="XM_029361312.1"/>
</dbReference>
<feature type="compositionally biased region" description="Polar residues" evidence="1">
    <location>
        <begin position="76"/>
        <end position="93"/>
    </location>
</feature>
<evidence type="ECO:0000256" key="1">
    <source>
        <dbReference type="SAM" id="MobiDB-lite"/>
    </source>
</evidence>
<feature type="compositionally biased region" description="Polar residues" evidence="1">
    <location>
        <begin position="119"/>
        <end position="129"/>
    </location>
</feature>
<keyword evidence="3" id="KW-1185">Reference proteome</keyword>
<feature type="compositionally biased region" description="Polar residues" evidence="1">
    <location>
        <begin position="545"/>
        <end position="554"/>
    </location>
</feature>
<feature type="region of interest" description="Disordered" evidence="1">
    <location>
        <begin position="408"/>
        <end position="492"/>
    </location>
</feature>
<feature type="compositionally biased region" description="Basic and acidic residues" evidence="1">
    <location>
        <begin position="299"/>
        <end position="312"/>
    </location>
</feature>
<feature type="region of interest" description="Disordered" evidence="1">
    <location>
        <begin position="571"/>
        <end position="704"/>
    </location>
</feature>
<reference evidence="2 3" key="1">
    <citation type="submission" date="2017-09" db="EMBL/GenBank/DDBJ databases">
        <title>Genome sequencing of Besnoitia besnoiti strain Bb-Ger1.</title>
        <authorList>
            <person name="Schares G."/>
            <person name="Venepally P."/>
            <person name="Lorenzi H.A."/>
        </authorList>
    </citation>
    <scope>NUCLEOTIDE SEQUENCE [LARGE SCALE GENOMIC DNA]</scope>
    <source>
        <strain evidence="2 3">Bb-Ger1</strain>
    </source>
</reference>
<dbReference type="AlphaFoldDB" id="A0A2A9LYZ6"/>
<feature type="compositionally biased region" description="Basic and acidic residues" evidence="1">
    <location>
        <begin position="695"/>
        <end position="704"/>
    </location>
</feature>
<evidence type="ECO:0000313" key="3">
    <source>
        <dbReference type="Proteomes" id="UP000224006"/>
    </source>
</evidence>
<feature type="region of interest" description="Disordered" evidence="1">
    <location>
        <begin position="1"/>
        <end position="27"/>
    </location>
</feature>
<comment type="caution">
    <text evidence="2">The sequence shown here is derived from an EMBL/GenBank/DDBJ whole genome shotgun (WGS) entry which is preliminary data.</text>
</comment>
<feature type="compositionally biased region" description="Low complexity" evidence="1">
    <location>
        <begin position="235"/>
        <end position="248"/>
    </location>
</feature>
<feature type="region of interest" description="Disordered" evidence="1">
    <location>
        <begin position="61"/>
        <end position="94"/>
    </location>
</feature>
<dbReference type="GeneID" id="40307684"/>
<gene>
    <name evidence="2" type="ORF">BESB_026320</name>
</gene>
<feature type="compositionally biased region" description="Low complexity" evidence="1">
    <location>
        <begin position="472"/>
        <end position="490"/>
    </location>
</feature>
<dbReference type="Proteomes" id="UP000224006">
    <property type="component" value="Unassembled WGS sequence"/>
</dbReference>
<name>A0A2A9LYZ6_BESBE</name>
<feature type="compositionally biased region" description="Basic and acidic residues" evidence="1">
    <location>
        <begin position="174"/>
        <end position="186"/>
    </location>
</feature>
<accession>A0A2A9LYZ6</accession>
<feature type="compositionally biased region" description="Pro residues" evidence="1">
    <location>
        <begin position="1"/>
        <end position="12"/>
    </location>
</feature>
<organism evidence="2 3">
    <name type="scientific">Besnoitia besnoiti</name>
    <name type="common">Apicomplexan protozoan</name>
    <dbReference type="NCBI Taxonomy" id="94643"/>
    <lineage>
        <taxon>Eukaryota</taxon>
        <taxon>Sar</taxon>
        <taxon>Alveolata</taxon>
        <taxon>Apicomplexa</taxon>
        <taxon>Conoidasida</taxon>
        <taxon>Coccidia</taxon>
        <taxon>Eucoccidiorida</taxon>
        <taxon>Eimeriorina</taxon>
        <taxon>Sarcocystidae</taxon>
        <taxon>Besnoitia</taxon>
    </lineage>
</organism>
<feature type="region of interest" description="Disordered" evidence="1">
    <location>
        <begin position="115"/>
        <end position="214"/>
    </location>
</feature>
<sequence>MHAPPGPAPVPGAPLTQRPDARAGDPWPLLVLQSPQIYHIPASVIHPQALPLSTLWYAAPSSSTPRAKRPRRHARTTASTSALPRGPPTSSNAVRVIDLTSPPASLVQMLQPLEGTRLHATSSASTPGTSRSKSRARLPPLLPRPSPPQTLQSDVQSAHKPSGPPAVAVKPRVRREMPTKSTRETAHVTGFLSTAVGEREPPASAHLQPLLRLPRRSHAEYERQHPVGEHAGIPESASVPSASSFSEPRSSRHETSDEAVSSIGMPLSMPGENRVPVLVQSGRPTAARPRRSQAADKVSQARREPSRVHEQRGISSDLPHGGGRVSSTLHGTGMAPIRAVSLPSARGISSLVSSPLSPWSSAVASSVAEVSNEFPVLHQPSNVALPMPRPSLPQAGTDGTRREVAHVIVAPSRPRDTVTSGPGAACQEWPSAPRSDLSRCGSSGREQADVLSSPRVSEAGGAHKEGKGSRRQPSGSLSSYPSQSRDSLVSSPPPPAALVGVVLECLFRRQLIRRPFGAEAGADLSRQPVQSVPGARNEPVALTAPGSSQTTSAYGSAEAGPRALFENRTSAAVGESAGPQKHSETHHKSGTKAFPREAWAGASVDMAQQRTRYAADPTLNKEHPGLSSLSGPHEQKGVKRILTEVSRPRASEEAVDSMGSAGLPPTWRHKKFRRQPAPGQEEAKCSQRDSGGSEGHGKKEGDGV</sequence>
<feature type="region of interest" description="Disordered" evidence="1">
    <location>
        <begin position="522"/>
        <end position="559"/>
    </location>
</feature>
<proteinExistence type="predicted"/>
<protein>
    <submittedName>
        <fullName evidence="2">Uncharacterized protein</fullName>
    </submittedName>
</protein>
<dbReference type="VEuPathDB" id="ToxoDB:BESB_026320"/>
<feature type="region of interest" description="Disordered" evidence="1">
    <location>
        <begin position="227"/>
        <end position="325"/>
    </location>
</feature>